<comment type="cofactor">
    <cofactor evidence="1 3">
        <name>pyridoxal 5'-phosphate</name>
        <dbReference type="ChEBI" id="CHEBI:597326"/>
    </cofactor>
</comment>
<dbReference type="SUPFAM" id="SSF53383">
    <property type="entry name" value="PLP-dependent transferases"/>
    <property type="match status" value="1"/>
</dbReference>
<evidence type="ECO:0000313" key="5">
    <source>
        <dbReference type="EMBL" id="QUH30045.1"/>
    </source>
</evidence>
<dbReference type="Gene3D" id="3.90.1150.10">
    <property type="entry name" value="Aspartate Aminotransferase, domain 1"/>
    <property type="match status" value="1"/>
</dbReference>
<dbReference type="EC" id="2.6.1.-" evidence="3"/>
<protein>
    <recommendedName>
        <fullName evidence="3">Aminotransferase</fullName>
        <ecNumber evidence="3">2.6.1.-</ecNumber>
    </recommendedName>
</protein>
<keyword evidence="6" id="KW-1185">Reference proteome</keyword>
<dbReference type="Pfam" id="PF00155">
    <property type="entry name" value="Aminotran_1_2"/>
    <property type="match status" value="1"/>
</dbReference>
<keyword evidence="3" id="KW-0808">Transferase</keyword>
<evidence type="ECO:0000313" key="6">
    <source>
        <dbReference type="Proteomes" id="UP000677305"/>
    </source>
</evidence>
<comment type="similarity">
    <text evidence="3">Belongs to the class-I pyridoxal-phosphate-dependent aminotransferase family.</text>
</comment>
<sequence>MNKHGGYYGNSEVVDYSVNINPLGLPDDIRETIISSIDNIGKYPDIGGTAAKEAVAKYINVDSNKIIMGNGASELIYLFARAVKPKKVLIIEPTFNEYRRAFLLAGSEIDDYVLDSDDDFRFNIGMFSRKMETFQPDVVVLCNPNNPTGKYLGVDIVSKIVDLVKRENSFLFIDESFVEFTGYEPVGNCTGYEHVFSLRSMTKYYAVPGLRIGYGVTNDKVVEKMEEYKEPWTMNTFALDIVPKVIGDNDFCEKVNNWVKREREYMYKGLCNVSNLKVYKSYSNFFLCKLDYFSGNMLNLELLKDNMYVRVCDDFKSLSEEFVRIAVKRHGDNEKLVRRLNKIL</sequence>
<dbReference type="EMBL" id="CP058561">
    <property type="protein sequence ID" value="QUH30045.1"/>
    <property type="molecule type" value="Genomic_DNA"/>
</dbReference>
<dbReference type="InterPro" id="IPR015422">
    <property type="entry name" value="PyrdxlP-dep_Trfase_small"/>
</dbReference>
<evidence type="ECO:0000259" key="4">
    <source>
        <dbReference type="Pfam" id="PF00155"/>
    </source>
</evidence>
<feature type="domain" description="Aminotransferase class I/classII large" evidence="4">
    <location>
        <begin position="12"/>
        <end position="340"/>
    </location>
</feature>
<dbReference type="CDD" id="cd00609">
    <property type="entry name" value="AAT_like"/>
    <property type="match status" value="1"/>
</dbReference>
<organism evidence="5 6">
    <name type="scientific">Vallitalea guaymasensis</name>
    <dbReference type="NCBI Taxonomy" id="1185412"/>
    <lineage>
        <taxon>Bacteria</taxon>
        <taxon>Bacillati</taxon>
        <taxon>Bacillota</taxon>
        <taxon>Clostridia</taxon>
        <taxon>Lachnospirales</taxon>
        <taxon>Vallitaleaceae</taxon>
        <taxon>Vallitalea</taxon>
    </lineage>
</organism>
<keyword evidence="2" id="KW-0663">Pyridoxal phosphate</keyword>
<dbReference type="InterPro" id="IPR004838">
    <property type="entry name" value="NHTrfase_class1_PyrdxlP-BS"/>
</dbReference>
<dbReference type="KEGG" id="vgu:HYG85_14415"/>
<evidence type="ECO:0000256" key="3">
    <source>
        <dbReference type="RuleBase" id="RU000481"/>
    </source>
</evidence>
<dbReference type="PANTHER" id="PTHR42885:SF1">
    <property type="entry name" value="THREONINE-PHOSPHATE DECARBOXYLASE"/>
    <property type="match status" value="1"/>
</dbReference>
<dbReference type="PROSITE" id="PS00105">
    <property type="entry name" value="AA_TRANSFER_CLASS_1"/>
    <property type="match status" value="1"/>
</dbReference>
<dbReference type="Gene3D" id="3.40.640.10">
    <property type="entry name" value="Type I PLP-dependent aspartate aminotransferase-like (Major domain)"/>
    <property type="match status" value="1"/>
</dbReference>
<dbReference type="Proteomes" id="UP000677305">
    <property type="component" value="Chromosome"/>
</dbReference>
<keyword evidence="3 5" id="KW-0032">Aminotransferase</keyword>
<accession>A0A8J8MC93</accession>
<name>A0A8J8MC93_9FIRM</name>
<dbReference type="InterPro" id="IPR015424">
    <property type="entry name" value="PyrdxlP-dep_Trfase"/>
</dbReference>
<dbReference type="GO" id="GO:0030170">
    <property type="term" value="F:pyridoxal phosphate binding"/>
    <property type="evidence" value="ECO:0007669"/>
    <property type="project" value="InterPro"/>
</dbReference>
<dbReference type="AlphaFoldDB" id="A0A8J8MC93"/>
<evidence type="ECO:0000256" key="1">
    <source>
        <dbReference type="ARBA" id="ARBA00001933"/>
    </source>
</evidence>
<dbReference type="InterPro" id="IPR015421">
    <property type="entry name" value="PyrdxlP-dep_Trfase_major"/>
</dbReference>
<proteinExistence type="inferred from homology"/>
<dbReference type="GO" id="GO:0008483">
    <property type="term" value="F:transaminase activity"/>
    <property type="evidence" value="ECO:0007669"/>
    <property type="project" value="UniProtKB-KW"/>
</dbReference>
<gene>
    <name evidence="5" type="ORF">HYG85_14415</name>
</gene>
<evidence type="ECO:0000256" key="2">
    <source>
        <dbReference type="ARBA" id="ARBA00022898"/>
    </source>
</evidence>
<reference evidence="5 6" key="1">
    <citation type="submission" date="2020-07" db="EMBL/GenBank/DDBJ databases">
        <title>Vallitalea guaymasensis genome.</title>
        <authorList>
            <person name="Postec A."/>
        </authorList>
    </citation>
    <scope>NUCLEOTIDE SEQUENCE [LARGE SCALE GENOMIC DNA]</scope>
    <source>
        <strain evidence="5 6">Ra1766G1</strain>
    </source>
</reference>
<dbReference type="PANTHER" id="PTHR42885">
    <property type="entry name" value="HISTIDINOL-PHOSPHATE AMINOTRANSFERASE-RELATED"/>
    <property type="match status" value="1"/>
</dbReference>
<dbReference type="RefSeq" id="WP_212690270.1">
    <property type="nucleotide sequence ID" value="NZ_CP058561.1"/>
</dbReference>
<dbReference type="InterPro" id="IPR004839">
    <property type="entry name" value="Aminotransferase_I/II_large"/>
</dbReference>